<evidence type="ECO:0000313" key="2">
    <source>
        <dbReference type="EMBL" id="SDG66633.1"/>
    </source>
</evidence>
<dbReference type="EMBL" id="FNBP01000010">
    <property type="protein sequence ID" value="SDG66633.1"/>
    <property type="molecule type" value="Genomic_DNA"/>
</dbReference>
<organism evidence="2 3">
    <name type="scientific">Sulfitobacter delicatus</name>
    <dbReference type="NCBI Taxonomy" id="218672"/>
    <lineage>
        <taxon>Bacteria</taxon>
        <taxon>Pseudomonadati</taxon>
        <taxon>Pseudomonadota</taxon>
        <taxon>Alphaproteobacteria</taxon>
        <taxon>Rhodobacterales</taxon>
        <taxon>Roseobacteraceae</taxon>
        <taxon>Sulfitobacter</taxon>
    </lineage>
</organism>
<gene>
    <name evidence="2" type="ORF">SAMN04489759_11050</name>
</gene>
<accession>A0A1G7W3Y2</accession>
<sequence>MSLPKAIPSRRLFLAALPLLALAACGFEPVYGPGGAGTALQNRVLVDAPEDRFGYFLVRELESQLGRASTPAWGLALTTTTSEDGLAIDSEGNTRRYNLLGTTSYALRDLSSGQIVTSGKVESFTGYSATGTTVATRAAELDAQERLMAILADLIVSRLYAADLSE</sequence>
<dbReference type="Proteomes" id="UP000199399">
    <property type="component" value="Unassembled WGS sequence"/>
</dbReference>
<dbReference type="Pfam" id="PF04390">
    <property type="entry name" value="LptE"/>
    <property type="match status" value="1"/>
</dbReference>
<dbReference type="GO" id="GO:0019867">
    <property type="term" value="C:outer membrane"/>
    <property type="evidence" value="ECO:0007669"/>
    <property type="project" value="InterPro"/>
</dbReference>
<evidence type="ECO:0000256" key="1">
    <source>
        <dbReference type="SAM" id="SignalP"/>
    </source>
</evidence>
<keyword evidence="3" id="KW-1185">Reference proteome</keyword>
<dbReference type="RefSeq" id="WP_093743610.1">
    <property type="nucleotide sequence ID" value="NZ_FNBP01000010.1"/>
</dbReference>
<evidence type="ECO:0000313" key="3">
    <source>
        <dbReference type="Proteomes" id="UP000199399"/>
    </source>
</evidence>
<protein>
    <submittedName>
        <fullName evidence="2">LPS-assembly lipoprotein</fullName>
    </submittedName>
</protein>
<proteinExistence type="predicted"/>
<name>A0A1G7W3Y2_9RHOB</name>
<feature type="chain" id="PRO_5011512172" evidence="1">
    <location>
        <begin position="24"/>
        <end position="166"/>
    </location>
</feature>
<dbReference type="STRING" id="218672.SAMN04489759_11050"/>
<dbReference type="Gene3D" id="3.30.160.150">
    <property type="entry name" value="Lipoprotein like domain"/>
    <property type="match status" value="1"/>
</dbReference>
<dbReference type="PROSITE" id="PS51257">
    <property type="entry name" value="PROKAR_LIPOPROTEIN"/>
    <property type="match status" value="1"/>
</dbReference>
<dbReference type="OrthoDB" id="7629596at2"/>
<dbReference type="InterPro" id="IPR007485">
    <property type="entry name" value="LPS_assembly_LptE"/>
</dbReference>
<keyword evidence="1" id="KW-0732">Signal</keyword>
<feature type="signal peptide" evidence="1">
    <location>
        <begin position="1"/>
        <end position="23"/>
    </location>
</feature>
<dbReference type="GO" id="GO:0043165">
    <property type="term" value="P:Gram-negative-bacterium-type cell outer membrane assembly"/>
    <property type="evidence" value="ECO:0007669"/>
    <property type="project" value="InterPro"/>
</dbReference>
<keyword evidence="2" id="KW-0449">Lipoprotein</keyword>
<reference evidence="3" key="1">
    <citation type="submission" date="2016-10" db="EMBL/GenBank/DDBJ databases">
        <authorList>
            <person name="Varghese N."/>
            <person name="Submissions S."/>
        </authorList>
    </citation>
    <scope>NUCLEOTIDE SEQUENCE [LARGE SCALE GENOMIC DNA]</scope>
    <source>
        <strain evidence="3">DSM 16477</strain>
    </source>
</reference>
<dbReference type="AlphaFoldDB" id="A0A1G7W3Y2"/>